<protein>
    <recommendedName>
        <fullName evidence="1">RNase H type-1 domain-containing protein</fullName>
    </recommendedName>
</protein>
<accession>A0AAW2U0E2</accession>
<dbReference type="GO" id="GO:0003676">
    <property type="term" value="F:nucleic acid binding"/>
    <property type="evidence" value="ECO:0007669"/>
    <property type="project" value="InterPro"/>
</dbReference>
<dbReference type="PANTHER" id="PTHR48475">
    <property type="entry name" value="RIBONUCLEASE H"/>
    <property type="match status" value="1"/>
</dbReference>
<reference evidence="2" key="2">
    <citation type="journal article" date="2024" name="Plant">
        <title>Genomic evolution and insights into agronomic trait innovations of Sesamum species.</title>
        <authorList>
            <person name="Miao H."/>
            <person name="Wang L."/>
            <person name="Qu L."/>
            <person name="Liu H."/>
            <person name="Sun Y."/>
            <person name="Le M."/>
            <person name="Wang Q."/>
            <person name="Wei S."/>
            <person name="Zheng Y."/>
            <person name="Lin W."/>
            <person name="Duan Y."/>
            <person name="Cao H."/>
            <person name="Xiong S."/>
            <person name="Wang X."/>
            <person name="Wei L."/>
            <person name="Li C."/>
            <person name="Ma Q."/>
            <person name="Ju M."/>
            <person name="Zhao R."/>
            <person name="Li G."/>
            <person name="Mu C."/>
            <person name="Tian Q."/>
            <person name="Mei H."/>
            <person name="Zhang T."/>
            <person name="Gao T."/>
            <person name="Zhang H."/>
        </authorList>
    </citation>
    <scope>NUCLEOTIDE SEQUENCE</scope>
    <source>
        <strain evidence="2">KEN1</strain>
    </source>
</reference>
<dbReference type="InterPro" id="IPR002156">
    <property type="entry name" value="RNaseH_domain"/>
</dbReference>
<comment type="caution">
    <text evidence="2">The sequence shown here is derived from an EMBL/GenBank/DDBJ whole genome shotgun (WGS) entry which is preliminary data.</text>
</comment>
<dbReference type="InterPro" id="IPR012337">
    <property type="entry name" value="RNaseH-like_sf"/>
</dbReference>
<reference evidence="2" key="1">
    <citation type="submission" date="2020-06" db="EMBL/GenBank/DDBJ databases">
        <authorList>
            <person name="Li T."/>
            <person name="Hu X."/>
            <person name="Zhang T."/>
            <person name="Song X."/>
            <person name="Zhang H."/>
            <person name="Dai N."/>
            <person name="Sheng W."/>
            <person name="Hou X."/>
            <person name="Wei L."/>
        </authorList>
    </citation>
    <scope>NUCLEOTIDE SEQUENCE</scope>
    <source>
        <strain evidence="2">KEN1</strain>
        <tissue evidence="2">Leaf</tissue>
    </source>
</reference>
<sequence>MDNVRGWIGHCLKSRGGVVLKSPEGEEVLFVIKFEEVISNNKAEYETLSVGINLAKEARAGAINIKSDSQLVVEQVTGGSKPEIRR</sequence>
<gene>
    <name evidence="2" type="ORF">Slati_3663700</name>
</gene>
<feature type="domain" description="RNase H type-1" evidence="1">
    <location>
        <begin position="13"/>
        <end position="81"/>
    </location>
</feature>
<dbReference type="AlphaFoldDB" id="A0AAW2U0E2"/>
<dbReference type="SUPFAM" id="SSF53098">
    <property type="entry name" value="Ribonuclease H-like"/>
    <property type="match status" value="1"/>
</dbReference>
<name>A0AAW2U0E2_9LAMI</name>
<evidence type="ECO:0000259" key="1">
    <source>
        <dbReference type="Pfam" id="PF13456"/>
    </source>
</evidence>
<dbReference type="Pfam" id="PF13456">
    <property type="entry name" value="RVT_3"/>
    <property type="match status" value="1"/>
</dbReference>
<evidence type="ECO:0000313" key="2">
    <source>
        <dbReference type="EMBL" id="KAL0410740.1"/>
    </source>
</evidence>
<dbReference type="InterPro" id="IPR036397">
    <property type="entry name" value="RNaseH_sf"/>
</dbReference>
<proteinExistence type="predicted"/>
<organism evidence="2">
    <name type="scientific">Sesamum latifolium</name>
    <dbReference type="NCBI Taxonomy" id="2727402"/>
    <lineage>
        <taxon>Eukaryota</taxon>
        <taxon>Viridiplantae</taxon>
        <taxon>Streptophyta</taxon>
        <taxon>Embryophyta</taxon>
        <taxon>Tracheophyta</taxon>
        <taxon>Spermatophyta</taxon>
        <taxon>Magnoliopsida</taxon>
        <taxon>eudicotyledons</taxon>
        <taxon>Gunneridae</taxon>
        <taxon>Pentapetalae</taxon>
        <taxon>asterids</taxon>
        <taxon>lamiids</taxon>
        <taxon>Lamiales</taxon>
        <taxon>Pedaliaceae</taxon>
        <taxon>Sesamum</taxon>
    </lineage>
</organism>
<dbReference type="Gene3D" id="3.30.420.10">
    <property type="entry name" value="Ribonuclease H-like superfamily/Ribonuclease H"/>
    <property type="match status" value="1"/>
</dbReference>
<dbReference type="PANTHER" id="PTHR48475:SF2">
    <property type="entry name" value="RIBONUCLEASE H"/>
    <property type="match status" value="1"/>
</dbReference>
<dbReference type="EMBL" id="JACGWN010000013">
    <property type="protein sequence ID" value="KAL0410740.1"/>
    <property type="molecule type" value="Genomic_DNA"/>
</dbReference>
<dbReference type="GO" id="GO:0004523">
    <property type="term" value="F:RNA-DNA hybrid ribonuclease activity"/>
    <property type="evidence" value="ECO:0007669"/>
    <property type="project" value="InterPro"/>
</dbReference>